<keyword evidence="4" id="KW-1185">Reference proteome</keyword>
<dbReference type="Proteomes" id="UP000268652">
    <property type="component" value="Unassembled WGS sequence"/>
</dbReference>
<evidence type="ECO:0000313" key="5">
    <source>
        <dbReference type="Proteomes" id="UP000275024"/>
    </source>
</evidence>
<evidence type="ECO:0000313" key="3">
    <source>
        <dbReference type="EMBL" id="RKN18375.1"/>
    </source>
</evidence>
<dbReference type="InterPro" id="IPR025339">
    <property type="entry name" value="DUF4245"/>
</dbReference>
<evidence type="ECO:0000313" key="4">
    <source>
        <dbReference type="Proteomes" id="UP000268652"/>
    </source>
</evidence>
<reference evidence="4 5" key="1">
    <citation type="submission" date="2018-09" db="EMBL/GenBank/DDBJ databases">
        <title>Streptomyces sp. nov. DS1-2, an endophytic actinomycete isolated from roots of Dendrobium scabrilingue.</title>
        <authorList>
            <person name="Kuncharoen N."/>
            <person name="Kudo T."/>
            <person name="Ohkuma M."/>
            <person name="Yuki M."/>
            <person name="Tanasupawat S."/>
        </authorList>
    </citation>
    <scope>NUCLEOTIDE SEQUENCE [LARGE SCALE GENOMIC DNA]</scope>
    <source>
        <strain evidence="2 5">AZ1-7</strain>
        <strain evidence="3 4">DS1-2</strain>
    </source>
</reference>
<evidence type="ECO:0000313" key="2">
    <source>
        <dbReference type="EMBL" id="RKN07652.1"/>
    </source>
</evidence>
<sequence length="224" mass="23484">MSEPGGGRTQARGVRDDGAVANHAVEDAQNDVAAAEDRTTGEAPRPSAGRRGLASVRNMVVSLVVICGGTFALVALNPGDQPEGSTPTVEYDVEAATAARAAPYELLVPEGLASDWRATSVRYEPMGDFGATWRLGFLDPDEEYAALAQADGAPDDFIEEITQGATDTGGTASVGGRDWARYEGDKYDALVLRDADVTTVVLGTAPFDRLTHFATALEPEPVQG</sequence>
<dbReference type="EMBL" id="RBDY01000020">
    <property type="protein sequence ID" value="RKN18375.1"/>
    <property type="molecule type" value="Genomic_DNA"/>
</dbReference>
<dbReference type="OrthoDB" id="5146801at2"/>
<accession>A0A3A9W4L3</accession>
<protein>
    <submittedName>
        <fullName evidence="2">DUF4245 domain-containing protein</fullName>
    </submittedName>
</protein>
<proteinExistence type="predicted"/>
<dbReference type="Proteomes" id="UP000275024">
    <property type="component" value="Unassembled WGS sequence"/>
</dbReference>
<gene>
    <name evidence="3" type="ORF">D7318_22785</name>
    <name evidence="2" type="ORF">D7319_18550</name>
</gene>
<dbReference type="AlphaFoldDB" id="A0A3A9W4L3"/>
<comment type="caution">
    <text evidence="2">The sequence shown here is derived from an EMBL/GenBank/DDBJ whole genome shotgun (WGS) entry which is preliminary data.</text>
</comment>
<dbReference type="Pfam" id="PF14030">
    <property type="entry name" value="DUF4245"/>
    <property type="match status" value="1"/>
</dbReference>
<evidence type="ECO:0000256" key="1">
    <source>
        <dbReference type="SAM" id="MobiDB-lite"/>
    </source>
</evidence>
<dbReference type="EMBL" id="RBDX01000014">
    <property type="protein sequence ID" value="RKN07652.1"/>
    <property type="molecule type" value="Genomic_DNA"/>
</dbReference>
<feature type="region of interest" description="Disordered" evidence="1">
    <location>
        <begin position="1"/>
        <end position="51"/>
    </location>
</feature>
<name>A0A3A9W4L3_9ACTN</name>
<organism evidence="2 5">
    <name type="scientific">Streptomyces radicis</name>
    <dbReference type="NCBI Taxonomy" id="1750517"/>
    <lineage>
        <taxon>Bacteria</taxon>
        <taxon>Bacillati</taxon>
        <taxon>Actinomycetota</taxon>
        <taxon>Actinomycetes</taxon>
        <taxon>Kitasatosporales</taxon>
        <taxon>Streptomycetaceae</taxon>
        <taxon>Streptomyces</taxon>
    </lineage>
</organism>